<name>A0A7S0A3M5_9DINO</name>
<sequence>MMWCLVAVALASIGLSRGFYVMCPAIGRCGQHELQPWRVSPRELAKQARKLATDSVPGVPGGAYGVVAKHWRASPPRFKGRPVSLDDIASFAKAVLYSNPFGTWDNVPFVDFGGPGEGKVVGITQRGLAFLVANALLGNSIPAGDGLSAALQRCSYKTAPFRAYLYSLLSLLAVLSQELEPGEQGTTLIAITPRARDDKAWRARLHTTKLAGTNVCGMGTVRDHSGQPTRCELADFMMGGPPHQTLTDIAGDVVGGGAQLCDLASSQDESLVQFYSEVLAFAFFASGLIKRVPTPWVLLGARRYMQSIEGESTLGPPYNGMCGYIPALNWLNEDIPLNPVKVSVAGETTRLHARAFVAISSSCVACKGKCEAETARWNGCDAQRRVLDDDLGRFYQAYEPSMYNDVVQEAFRTVVRRIGTGPWGAGVWMGDSQQSFLTVWLATSLLNGIDTLDYYVYDRFCENAGNQCYVLGRAGCNTCISKSRSSLPSSHCGNQSIHDVMNHFAGFPADILYENLSRVDGPPLQVFDLLMGARNPTTTTTTTSMTHGTTAWEGFVTLAAVALALLLLLVAAAFSPVRKLALRLRPPQAELAGLSETSSTRSAKRYMPLEDPASKAVSATADSCEITGCLQCPTGRETSQL</sequence>
<proteinExistence type="predicted"/>
<feature type="signal peptide" evidence="2">
    <location>
        <begin position="1"/>
        <end position="18"/>
    </location>
</feature>
<reference evidence="3" key="1">
    <citation type="submission" date="2021-01" db="EMBL/GenBank/DDBJ databases">
        <authorList>
            <person name="Corre E."/>
            <person name="Pelletier E."/>
            <person name="Niang G."/>
            <person name="Scheremetjew M."/>
            <person name="Finn R."/>
            <person name="Kale V."/>
            <person name="Holt S."/>
            <person name="Cochrane G."/>
            <person name="Meng A."/>
            <person name="Brown T."/>
            <person name="Cohen L."/>
        </authorList>
    </citation>
    <scope>NUCLEOTIDE SEQUENCE</scope>
    <source>
        <strain evidence="3">Pbaha01</strain>
    </source>
</reference>
<organism evidence="3">
    <name type="scientific">Pyrodinium bahamense</name>
    <dbReference type="NCBI Taxonomy" id="73915"/>
    <lineage>
        <taxon>Eukaryota</taxon>
        <taxon>Sar</taxon>
        <taxon>Alveolata</taxon>
        <taxon>Dinophyceae</taxon>
        <taxon>Gonyaulacales</taxon>
        <taxon>Pyrocystaceae</taxon>
        <taxon>Pyrodinium</taxon>
    </lineage>
</organism>
<evidence type="ECO:0000256" key="1">
    <source>
        <dbReference type="SAM" id="Phobius"/>
    </source>
</evidence>
<dbReference type="AlphaFoldDB" id="A0A7S0A3M5"/>
<keyword evidence="2" id="KW-0732">Signal</keyword>
<dbReference type="EMBL" id="HBEG01011782">
    <property type="protein sequence ID" value="CAD8351683.1"/>
    <property type="molecule type" value="Transcribed_RNA"/>
</dbReference>
<keyword evidence="1" id="KW-0812">Transmembrane</keyword>
<accession>A0A7S0A3M5</accession>
<evidence type="ECO:0008006" key="4">
    <source>
        <dbReference type="Google" id="ProtNLM"/>
    </source>
</evidence>
<gene>
    <name evidence="3" type="ORF">PBAH0796_LOCUS7050</name>
</gene>
<keyword evidence="1" id="KW-1133">Transmembrane helix</keyword>
<evidence type="ECO:0000256" key="2">
    <source>
        <dbReference type="SAM" id="SignalP"/>
    </source>
</evidence>
<keyword evidence="1" id="KW-0472">Membrane</keyword>
<feature type="transmembrane region" description="Helical" evidence="1">
    <location>
        <begin position="554"/>
        <end position="575"/>
    </location>
</feature>
<feature type="chain" id="PRO_5030884695" description="Poly(ADP-ribose) glycohydrolase" evidence="2">
    <location>
        <begin position="19"/>
        <end position="641"/>
    </location>
</feature>
<evidence type="ECO:0000313" key="3">
    <source>
        <dbReference type="EMBL" id="CAD8351683.1"/>
    </source>
</evidence>
<protein>
    <recommendedName>
        <fullName evidence="4">Poly(ADP-ribose) glycohydrolase</fullName>
    </recommendedName>
</protein>